<evidence type="ECO:0000256" key="1">
    <source>
        <dbReference type="SAM" id="SignalP"/>
    </source>
</evidence>
<sequence>MLPSFLAALGLLFSPAASMGESASTSTALSASATLDIRIIVPPVIRVLENSHPQLLDAFVDGEASAQQRLVVLSTMKRGFCVSLQRTAPQLGTWEVQTAPQSGIQLSPATNGYRLCGTRPGRYTVLLQHRFGTSDSGANALNWPVQTDISAI</sequence>
<keyword evidence="1" id="KW-0732">Signal</keyword>
<organism evidence="2 3">
    <name type="scientific">Hydrogenophaga taeniospiralis CCUG 15921</name>
    <dbReference type="NCBI Taxonomy" id="1281780"/>
    <lineage>
        <taxon>Bacteria</taxon>
        <taxon>Pseudomonadati</taxon>
        <taxon>Pseudomonadota</taxon>
        <taxon>Betaproteobacteria</taxon>
        <taxon>Burkholderiales</taxon>
        <taxon>Comamonadaceae</taxon>
        <taxon>Hydrogenophaga</taxon>
    </lineage>
</organism>
<dbReference type="EMBL" id="AOGK01000009">
    <property type="protein sequence ID" value="MDG5975950.1"/>
    <property type="molecule type" value="Genomic_DNA"/>
</dbReference>
<dbReference type="Proteomes" id="UP001152876">
    <property type="component" value="Unassembled WGS sequence"/>
</dbReference>
<evidence type="ECO:0000313" key="3">
    <source>
        <dbReference type="Proteomes" id="UP001152876"/>
    </source>
</evidence>
<evidence type="ECO:0000313" key="2">
    <source>
        <dbReference type="EMBL" id="MDG5975950.1"/>
    </source>
</evidence>
<comment type="caution">
    <text evidence="2">The sequence shown here is derived from an EMBL/GenBank/DDBJ whole genome shotgun (WGS) entry which is preliminary data.</text>
</comment>
<dbReference type="AlphaFoldDB" id="A0A9X4S8X7"/>
<feature type="chain" id="PRO_5040904531" evidence="1">
    <location>
        <begin position="20"/>
        <end position="152"/>
    </location>
</feature>
<protein>
    <submittedName>
        <fullName evidence="2">Uncharacterized protein</fullName>
    </submittedName>
</protein>
<reference evidence="2" key="1">
    <citation type="submission" date="2013-01" db="EMBL/GenBank/DDBJ databases">
        <title>Genome draft of Hydrogenophaga taeniospiralis 2K1.</title>
        <authorList>
            <person name="Gomila M."/>
            <person name="Lalucat J."/>
        </authorList>
    </citation>
    <scope>NUCLEOTIDE SEQUENCE</scope>
    <source>
        <strain evidence="2">CCUG 15921</strain>
    </source>
</reference>
<name>A0A9X4S8X7_9BURK</name>
<keyword evidence="3" id="KW-1185">Reference proteome</keyword>
<feature type="signal peptide" evidence="1">
    <location>
        <begin position="1"/>
        <end position="19"/>
    </location>
</feature>
<accession>A0A9X4S8X7</accession>
<gene>
    <name evidence="2" type="ORF">H010_11839</name>
</gene>
<proteinExistence type="predicted"/>